<gene>
    <name evidence="2" type="ORF">FRACYDRAFT_254473</name>
</gene>
<protein>
    <submittedName>
        <fullName evidence="2">Uncharacterized protein</fullName>
    </submittedName>
</protein>
<dbReference type="KEGG" id="fcy:FRACYDRAFT_254473"/>
<keyword evidence="3" id="KW-1185">Reference proteome</keyword>
<reference evidence="2 3" key="1">
    <citation type="submission" date="2016-09" db="EMBL/GenBank/DDBJ databases">
        <title>Extensive genetic diversity and differential bi-allelic expression allows diatom success in the polar Southern Ocean.</title>
        <authorList>
            <consortium name="DOE Joint Genome Institute"/>
            <person name="Mock T."/>
            <person name="Otillar R.P."/>
            <person name="Strauss J."/>
            <person name="Dupont C."/>
            <person name="Frickenhaus S."/>
            <person name="Maumus F."/>
            <person name="Mcmullan M."/>
            <person name="Sanges R."/>
            <person name="Schmutz J."/>
            <person name="Toseland A."/>
            <person name="Valas R."/>
            <person name="Veluchamy A."/>
            <person name="Ward B.J."/>
            <person name="Allen A."/>
            <person name="Barry K."/>
            <person name="Falciatore A."/>
            <person name="Ferrante M."/>
            <person name="Fortunato A.E."/>
            <person name="Gloeckner G."/>
            <person name="Gruber A."/>
            <person name="Hipkin R."/>
            <person name="Janech M."/>
            <person name="Kroth P."/>
            <person name="Leese F."/>
            <person name="Lindquist E."/>
            <person name="Lyon B.R."/>
            <person name="Martin J."/>
            <person name="Mayer C."/>
            <person name="Parker M."/>
            <person name="Quesneville H."/>
            <person name="Raymond J."/>
            <person name="Uhlig C."/>
            <person name="Valentin K.U."/>
            <person name="Worden A.Z."/>
            <person name="Armbrust E.V."/>
            <person name="Bowler C."/>
            <person name="Green B."/>
            <person name="Moulton V."/>
            <person name="Van Oosterhout C."/>
            <person name="Grigoriev I."/>
        </authorList>
    </citation>
    <scope>NUCLEOTIDE SEQUENCE [LARGE SCALE GENOMIC DNA]</scope>
    <source>
        <strain evidence="2 3">CCMP1102</strain>
    </source>
</reference>
<evidence type="ECO:0000313" key="2">
    <source>
        <dbReference type="EMBL" id="OEU06456.1"/>
    </source>
</evidence>
<dbReference type="EMBL" id="KV784408">
    <property type="protein sequence ID" value="OEU06456.1"/>
    <property type="molecule type" value="Genomic_DNA"/>
</dbReference>
<proteinExistence type="predicted"/>
<dbReference type="Proteomes" id="UP000095751">
    <property type="component" value="Unassembled WGS sequence"/>
</dbReference>
<evidence type="ECO:0000313" key="3">
    <source>
        <dbReference type="Proteomes" id="UP000095751"/>
    </source>
</evidence>
<sequence length="203" mass="21772">MESLRWRRFLLHMPLMPVALVLLGGGVTTEVTGFGYLESLTPSSLPSAVTAEKESAILLSTKTTTTTCNYLDSLQLRHNNPDEGVVAAIAATTTTTSPTTEAIASASTDDWAEKTIAEIPDDHYSKFHPGAGWAGYQHPMYGGYLNNLAISSSQLGSCIERTGASDIGGRASKEIADTRRRACPTANPFDEMKGNRSAPKKLH</sequence>
<dbReference type="InParanoid" id="A0A1E7EKN1"/>
<organism evidence="2 3">
    <name type="scientific">Fragilariopsis cylindrus CCMP1102</name>
    <dbReference type="NCBI Taxonomy" id="635003"/>
    <lineage>
        <taxon>Eukaryota</taxon>
        <taxon>Sar</taxon>
        <taxon>Stramenopiles</taxon>
        <taxon>Ochrophyta</taxon>
        <taxon>Bacillariophyta</taxon>
        <taxon>Bacillariophyceae</taxon>
        <taxon>Bacillariophycidae</taxon>
        <taxon>Bacillariales</taxon>
        <taxon>Bacillariaceae</taxon>
        <taxon>Fragilariopsis</taxon>
    </lineage>
</organism>
<dbReference type="AlphaFoldDB" id="A0A1E7EKN1"/>
<dbReference type="OrthoDB" id="10654081at2759"/>
<name>A0A1E7EKN1_9STRA</name>
<evidence type="ECO:0000256" key="1">
    <source>
        <dbReference type="SAM" id="MobiDB-lite"/>
    </source>
</evidence>
<accession>A0A1E7EKN1</accession>
<feature type="region of interest" description="Disordered" evidence="1">
    <location>
        <begin position="184"/>
        <end position="203"/>
    </location>
</feature>